<feature type="domain" description="HAT C-terminal dimerisation" evidence="2">
    <location>
        <begin position="98"/>
        <end position="145"/>
    </location>
</feature>
<evidence type="ECO:0000313" key="3">
    <source>
        <dbReference type="EMBL" id="RAW40203.1"/>
    </source>
</evidence>
<proteinExistence type="predicted"/>
<protein>
    <recommendedName>
        <fullName evidence="2">HAT C-terminal dimerisation domain-containing protein</fullName>
    </recommendedName>
</protein>
<name>A0A329ST91_9STRA</name>
<comment type="caution">
    <text evidence="3">The sequence shown here is derived from an EMBL/GenBank/DDBJ whole genome shotgun (WGS) entry which is preliminary data.</text>
</comment>
<dbReference type="EMBL" id="MJFZ01000051">
    <property type="protein sequence ID" value="RAW40203.1"/>
    <property type="molecule type" value="Genomic_DNA"/>
</dbReference>
<dbReference type="AlphaFoldDB" id="A0A329ST91"/>
<dbReference type="Proteomes" id="UP000251314">
    <property type="component" value="Unassembled WGS sequence"/>
</dbReference>
<organism evidence="3 4">
    <name type="scientific">Phytophthora cactorum</name>
    <dbReference type="NCBI Taxonomy" id="29920"/>
    <lineage>
        <taxon>Eukaryota</taxon>
        <taxon>Sar</taxon>
        <taxon>Stramenopiles</taxon>
        <taxon>Oomycota</taxon>
        <taxon>Peronosporomycetes</taxon>
        <taxon>Peronosporales</taxon>
        <taxon>Peronosporaceae</taxon>
        <taxon>Phytophthora</taxon>
    </lineage>
</organism>
<dbReference type="GO" id="GO:0046983">
    <property type="term" value="F:protein dimerization activity"/>
    <property type="evidence" value="ECO:0007669"/>
    <property type="project" value="InterPro"/>
</dbReference>
<gene>
    <name evidence="3" type="ORF">PC110_g3589</name>
</gene>
<evidence type="ECO:0000313" key="4">
    <source>
        <dbReference type="Proteomes" id="UP000251314"/>
    </source>
</evidence>
<dbReference type="InterPro" id="IPR012337">
    <property type="entry name" value="RNaseH-like_sf"/>
</dbReference>
<reference evidence="3 4" key="1">
    <citation type="submission" date="2018-01" db="EMBL/GenBank/DDBJ databases">
        <title>Draft genome of the strawberry crown rot pathogen Phytophthora cactorum.</title>
        <authorList>
            <person name="Armitage A.D."/>
            <person name="Lysoe E."/>
            <person name="Nellist C.F."/>
            <person name="Harrison R.J."/>
            <person name="Brurberg M.B."/>
        </authorList>
    </citation>
    <scope>NUCLEOTIDE SEQUENCE [LARGE SCALE GENOMIC DNA]</scope>
    <source>
        <strain evidence="3 4">10300</strain>
    </source>
</reference>
<dbReference type="SUPFAM" id="SSF53098">
    <property type="entry name" value="Ribonuclease H-like"/>
    <property type="match status" value="1"/>
</dbReference>
<keyword evidence="4" id="KW-1185">Reference proteome</keyword>
<dbReference type="OrthoDB" id="121042at2759"/>
<feature type="region of interest" description="Disordered" evidence="1">
    <location>
        <begin position="17"/>
        <end position="37"/>
    </location>
</feature>
<dbReference type="InterPro" id="IPR008906">
    <property type="entry name" value="HATC_C_dom"/>
</dbReference>
<evidence type="ECO:0000256" key="1">
    <source>
        <dbReference type="SAM" id="MobiDB-lite"/>
    </source>
</evidence>
<feature type="compositionally biased region" description="Low complexity" evidence="1">
    <location>
        <begin position="17"/>
        <end position="29"/>
    </location>
</feature>
<dbReference type="Pfam" id="PF05699">
    <property type="entry name" value="Dimer_Tnp_hAT"/>
    <property type="match status" value="1"/>
</dbReference>
<sequence length="186" mass="20957">MVKEGKISLSLDFGSQSSSIFSQETSPFSSPAPTGWDDEDELLLGAPIILNQAREEVKEHEIDAGADKNPKKNKDELNMDISIDKEKGTYWSLLGLYKHADVLRWFREEAEERFPSIALLARIHLGKVSSSASQERVFSSGGIVMGSLHTITAHRRVEKKLLLRHNRQKIVQMKQDAKKAKEQQEA</sequence>
<dbReference type="STRING" id="29920.A0A329ST91"/>
<dbReference type="VEuPathDB" id="FungiDB:PC110_g3589"/>
<evidence type="ECO:0000259" key="2">
    <source>
        <dbReference type="Pfam" id="PF05699"/>
    </source>
</evidence>
<accession>A0A329ST91</accession>